<dbReference type="SUPFAM" id="SSF52218">
    <property type="entry name" value="Flavoproteins"/>
    <property type="match status" value="1"/>
</dbReference>
<accession>A0ABU3MY13</accession>
<protein>
    <submittedName>
        <fullName evidence="2">NAD(P)H-dependent oxidoreductase</fullName>
    </submittedName>
</protein>
<dbReference type="InterPro" id="IPR050712">
    <property type="entry name" value="NAD(P)H-dep_reductase"/>
</dbReference>
<proteinExistence type="predicted"/>
<dbReference type="InterPro" id="IPR029039">
    <property type="entry name" value="Flavoprotein-like_sf"/>
</dbReference>
<name>A0ABU3MY13_9SPHN</name>
<dbReference type="PANTHER" id="PTHR30543:SF21">
    <property type="entry name" value="NAD(P)H-DEPENDENT FMN REDUCTASE LOT6"/>
    <property type="match status" value="1"/>
</dbReference>
<organism evidence="2">
    <name type="scientific">Sphingomonas psychrotolerans</name>
    <dbReference type="NCBI Taxonomy" id="1327635"/>
    <lineage>
        <taxon>Bacteria</taxon>
        <taxon>Pseudomonadati</taxon>
        <taxon>Pseudomonadota</taxon>
        <taxon>Alphaproteobacteria</taxon>
        <taxon>Sphingomonadales</taxon>
        <taxon>Sphingomonadaceae</taxon>
        <taxon>Sphingomonas</taxon>
    </lineage>
</organism>
<dbReference type="EMBL" id="JALMLT010000001">
    <property type="protein sequence ID" value="MDT8757200.1"/>
    <property type="molecule type" value="Genomic_DNA"/>
</dbReference>
<dbReference type="Gene3D" id="3.40.50.360">
    <property type="match status" value="1"/>
</dbReference>
<feature type="domain" description="NADPH-dependent FMN reductase-like" evidence="1">
    <location>
        <begin position="6"/>
        <end position="146"/>
    </location>
</feature>
<sequence>MAEALNLVLISGSVRPFSFTRALTLHMMAQLENYGASCEHWDPGNETIPLYDPEYHHSPDKNPHPWARRFSEAAASADGFVFASPIYHNSCSGLLKMMIDHLAIAQVQYKPVALISHGGNRSTQAVDQLRIVARGLLGIAIPAQVCSAEQDFSMKVGTGPELVATDIIQRIGRASAELIAFAKLLRPLRSPIR</sequence>
<dbReference type="PANTHER" id="PTHR30543">
    <property type="entry name" value="CHROMATE REDUCTASE"/>
    <property type="match status" value="1"/>
</dbReference>
<gene>
    <name evidence="2" type="ORF">MZO42_00680</name>
</gene>
<reference evidence="2" key="1">
    <citation type="submission" date="2022-04" db="EMBL/GenBank/DDBJ databases">
        <title>Tomato heritable bacteria conferring resistance against bacterial wilt.</title>
        <authorList>
            <person name="Yin J."/>
        </authorList>
    </citation>
    <scope>NUCLEOTIDE SEQUENCE</scope>
    <source>
        <strain evidence="2">Cra20</strain>
    </source>
</reference>
<dbReference type="Pfam" id="PF03358">
    <property type="entry name" value="FMN_red"/>
    <property type="match status" value="1"/>
</dbReference>
<dbReference type="InterPro" id="IPR005025">
    <property type="entry name" value="FMN_Rdtase-like_dom"/>
</dbReference>
<evidence type="ECO:0000259" key="1">
    <source>
        <dbReference type="Pfam" id="PF03358"/>
    </source>
</evidence>
<evidence type="ECO:0000313" key="2">
    <source>
        <dbReference type="EMBL" id="MDT8757200.1"/>
    </source>
</evidence>
<comment type="caution">
    <text evidence="2">The sequence shown here is derived from an EMBL/GenBank/DDBJ whole genome shotgun (WGS) entry which is preliminary data.</text>
</comment>